<proteinExistence type="predicted"/>
<dbReference type="GeneID" id="30910071"/>
<accession>A0A1B1E2C6</accession>
<evidence type="ECO:0000256" key="1">
    <source>
        <dbReference type="SAM" id="MobiDB-lite"/>
    </source>
</evidence>
<dbReference type="Proteomes" id="UP000092716">
    <property type="component" value="Chromosome 11"/>
</dbReference>
<dbReference type="EMBL" id="CP016249">
    <property type="protein sequence ID" value="ANQ09037.1"/>
    <property type="molecule type" value="Genomic_DNA"/>
</dbReference>
<sequence length="652" mass="74251">MIRPTDRIHRDNHKMSGPDKKYITVYYCRNGGTNHGKNRKERQEINKGYVTIEITRMKQRIHPYRKAESQLIFRKRSSKSGRRRGNASSMDSGIDRVRDPGKESLASCINSFLEENAKWSWKKILLDLVNDTKNRISEKINAFLKVFVLSADYFPNELQINDDAMTMMMGQGPTGPVSYFNAERAKMLLESASVYDKKCTTEGVTTQGRFSASRCLPINGDSFGHANDNGVHNNAGVRDNNYYIHNLNNLNSFNRSLFNHNIWGQSGFFTTPNSGNDSYLPQNWEPPYLHTHSAPSKKQNVKNFYISVVNKKTNVKEVRKISLMEICSSPYFFLCQGFLSDLESYLALNHCLLYLKKKKAELSQINVNLFSSLIDVDEVNFLEEGVSKSILRHAIRRLTTLFKIPTDDIKSVEFCLYIKGSEQMETLNFTRRSIYRYFIFIFLTSEEGNFMVFPRSGLKIMTSIGNCVICEFSGVENDSSPSNSGFKFDLSEEKLFFLKVNLQENVDLHQLLVKETGAAATAGTSFPRASTFAELSCTGSPNANYSYNYSPPHAHVISNRMNLTSVGFNPVINPFSCVQQNVDTINRKIMQLNMNSMRNLYLRTNTAKNCAAPFVVPVSQFSQHQMGDNSPKGANEHMLHVRNELPINQHIW</sequence>
<dbReference type="AlphaFoldDB" id="A0A1B1E2C6"/>
<organism evidence="2 3">
    <name type="scientific">Plasmodium coatneyi</name>
    <dbReference type="NCBI Taxonomy" id="208452"/>
    <lineage>
        <taxon>Eukaryota</taxon>
        <taxon>Sar</taxon>
        <taxon>Alveolata</taxon>
        <taxon>Apicomplexa</taxon>
        <taxon>Aconoidasida</taxon>
        <taxon>Haemosporida</taxon>
        <taxon>Plasmodiidae</taxon>
        <taxon>Plasmodium</taxon>
    </lineage>
</organism>
<gene>
    <name evidence="2" type="ORF">PCOAH_00033400</name>
</gene>
<keyword evidence="3" id="KW-1185">Reference proteome</keyword>
<feature type="compositionally biased region" description="Basic residues" evidence="1">
    <location>
        <begin position="73"/>
        <end position="85"/>
    </location>
</feature>
<dbReference type="RefSeq" id="XP_019915732.1">
    <property type="nucleotide sequence ID" value="XM_020060135.1"/>
</dbReference>
<name>A0A1B1E2C6_9APIC</name>
<dbReference type="VEuPathDB" id="PlasmoDB:PCOAH_00033400"/>
<feature type="region of interest" description="Disordered" evidence="1">
    <location>
        <begin position="72"/>
        <end position="98"/>
    </location>
</feature>
<reference evidence="3" key="1">
    <citation type="submission" date="2016-06" db="EMBL/GenBank/DDBJ databases">
        <title>First high quality genome sequence of Plasmodium coatneyi using continuous long reads from single molecule, real-time sequencing.</title>
        <authorList>
            <person name="Chien J.-T."/>
            <person name="Pakala S.B."/>
            <person name="Geraldo J.A."/>
            <person name="Lapp S.A."/>
            <person name="Barnwell J.W."/>
            <person name="Kissinger J.C."/>
            <person name="Galinski M.R."/>
            <person name="Humphrey J.C."/>
        </authorList>
    </citation>
    <scope>NUCLEOTIDE SEQUENCE [LARGE SCALE GENOMIC DNA]</scope>
    <source>
        <strain evidence="3">Hackeri</strain>
    </source>
</reference>
<protein>
    <submittedName>
        <fullName evidence="2">Uncharacterized protein</fullName>
    </submittedName>
</protein>
<dbReference type="OrthoDB" id="375620at2759"/>
<evidence type="ECO:0000313" key="2">
    <source>
        <dbReference type="EMBL" id="ANQ09037.1"/>
    </source>
</evidence>
<evidence type="ECO:0000313" key="3">
    <source>
        <dbReference type="Proteomes" id="UP000092716"/>
    </source>
</evidence>
<dbReference type="KEGG" id="pcot:PCOAH_00033400"/>